<dbReference type="NCBIfam" id="TIGR00689">
    <property type="entry name" value="rpiB_lacA_lacB"/>
    <property type="match status" value="1"/>
</dbReference>
<evidence type="ECO:0000256" key="1">
    <source>
        <dbReference type="ARBA" id="ARBA00023235"/>
    </source>
</evidence>
<dbReference type="GO" id="GO:0005975">
    <property type="term" value="P:carbohydrate metabolic process"/>
    <property type="evidence" value="ECO:0007669"/>
    <property type="project" value="InterPro"/>
</dbReference>
<dbReference type="InterPro" id="IPR003500">
    <property type="entry name" value="RpiB_LacA_LacB"/>
</dbReference>
<organism evidence="2 3">
    <name type="scientific">Angomonas deanei</name>
    <dbReference type="NCBI Taxonomy" id="59799"/>
    <lineage>
        <taxon>Eukaryota</taxon>
        <taxon>Discoba</taxon>
        <taxon>Euglenozoa</taxon>
        <taxon>Kinetoplastea</taxon>
        <taxon>Metakinetoplastina</taxon>
        <taxon>Trypanosomatida</taxon>
        <taxon>Trypanosomatidae</taxon>
        <taxon>Strigomonadinae</taxon>
        <taxon>Angomonas</taxon>
    </lineage>
</organism>
<evidence type="ECO:0000313" key="2">
    <source>
        <dbReference type="EMBL" id="CAD2218818.1"/>
    </source>
</evidence>
<dbReference type="Gene3D" id="3.40.1400.10">
    <property type="entry name" value="Sugar-phosphate isomerase, RpiB/LacA/LacB"/>
    <property type="match status" value="1"/>
</dbReference>
<proteinExistence type="predicted"/>
<evidence type="ECO:0000313" key="3">
    <source>
        <dbReference type="Proteomes" id="UP000515908"/>
    </source>
</evidence>
<dbReference type="PIRSF" id="PIRSF005384">
    <property type="entry name" value="RpiB_LacA_B"/>
    <property type="match status" value="1"/>
</dbReference>
<dbReference type="GO" id="GO:0016853">
    <property type="term" value="F:isomerase activity"/>
    <property type="evidence" value="ECO:0007669"/>
    <property type="project" value="UniProtKB-KW"/>
</dbReference>
<dbReference type="EMBL" id="LR877156">
    <property type="protein sequence ID" value="CAD2218818.1"/>
    <property type="molecule type" value="Genomic_DNA"/>
</dbReference>
<keyword evidence="3" id="KW-1185">Reference proteome</keyword>
<dbReference type="SUPFAM" id="SSF89623">
    <property type="entry name" value="Ribose/Galactose isomerase RpiB/AlsB"/>
    <property type="match status" value="1"/>
</dbReference>
<dbReference type="PANTHER" id="PTHR30345:SF0">
    <property type="entry name" value="DNA DAMAGE-REPAIR_TOLERATION PROTEIN DRT102"/>
    <property type="match status" value="1"/>
</dbReference>
<dbReference type="VEuPathDB" id="TriTrypDB:ADEAN_000631100"/>
<dbReference type="InterPro" id="IPR004785">
    <property type="entry name" value="RpiB"/>
</dbReference>
<sequence>MPRQIAFACDHAAFHVKDTLIKMITSAGEDIEVNYLGPTTGDSVDYPDFAAAVCAKVASGEAEKGILVCGTGVGMSIAANKVNGIRAALCHDHVTTVLTRQHNNANVLCMGERVSGLEVIQDMIQTFLNTPFSDEARHIRRIEKVTALEKQE</sequence>
<name>A0A7G2CG01_9TRYP</name>
<dbReference type="NCBIfam" id="NF004051">
    <property type="entry name" value="PRK05571.1"/>
    <property type="match status" value="1"/>
</dbReference>
<dbReference type="PANTHER" id="PTHR30345">
    <property type="entry name" value="RIBOSE-5-PHOSPHATE ISOMERASE B"/>
    <property type="match status" value="1"/>
</dbReference>
<dbReference type="Proteomes" id="UP000515908">
    <property type="component" value="Chromosome 12"/>
</dbReference>
<gene>
    <name evidence="2" type="ORF">ADEAN_000631100</name>
</gene>
<protein>
    <submittedName>
        <fullName evidence="2">Ribose/Galactose Isomerase, putative</fullName>
    </submittedName>
</protein>
<keyword evidence="1 2" id="KW-0413">Isomerase</keyword>
<accession>A0A7G2CG01</accession>
<dbReference type="InterPro" id="IPR036569">
    <property type="entry name" value="RpiB_LacA_LacB_sf"/>
</dbReference>
<reference evidence="2 3" key="1">
    <citation type="submission" date="2020-08" db="EMBL/GenBank/DDBJ databases">
        <authorList>
            <person name="Newling K."/>
            <person name="Davey J."/>
            <person name="Forrester S."/>
        </authorList>
    </citation>
    <scope>NUCLEOTIDE SEQUENCE [LARGE SCALE GENOMIC DNA]</scope>
    <source>
        <strain evidence="3">Crithidia deanei Carvalho (ATCC PRA-265)</strain>
    </source>
</reference>
<dbReference type="OrthoDB" id="2106730at2759"/>
<dbReference type="AlphaFoldDB" id="A0A7G2CG01"/>
<dbReference type="NCBIfam" id="TIGR01120">
    <property type="entry name" value="rpiB"/>
    <property type="match status" value="1"/>
</dbReference>
<dbReference type="Pfam" id="PF02502">
    <property type="entry name" value="LacAB_rpiB"/>
    <property type="match status" value="1"/>
</dbReference>